<dbReference type="InterPro" id="IPR043472">
    <property type="entry name" value="Macro_dom-like"/>
</dbReference>
<evidence type="ECO:0000313" key="2">
    <source>
        <dbReference type="EMBL" id="MDO7788492.1"/>
    </source>
</evidence>
<dbReference type="Gene3D" id="3.40.50.1110">
    <property type="entry name" value="SGNH hydrolase"/>
    <property type="match status" value="1"/>
</dbReference>
<evidence type="ECO:0000259" key="1">
    <source>
        <dbReference type="Pfam" id="PF13472"/>
    </source>
</evidence>
<dbReference type="InterPro" id="IPR013830">
    <property type="entry name" value="SGNH_hydro"/>
</dbReference>
<reference evidence="2" key="2">
    <citation type="submission" date="2023-03" db="EMBL/GenBank/DDBJ databases">
        <authorList>
            <person name="Zhang Z."/>
        </authorList>
    </citation>
    <scope>NUCLEOTIDE SEQUENCE</scope>
    <source>
        <strain evidence="2">DSA</strain>
    </source>
</reference>
<dbReference type="PANTHER" id="PTHR30383">
    <property type="entry name" value="THIOESTERASE 1/PROTEASE 1/LYSOPHOSPHOLIPASE L1"/>
    <property type="match status" value="1"/>
</dbReference>
<dbReference type="GO" id="GO:0004622">
    <property type="term" value="F:phosphatidylcholine lysophospholipase activity"/>
    <property type="evidence" value="ECO:0007669"/>
    <property type="project" value="TreeGrafter"/>
</dbReference>
<name>A0AAW7ZFK9_9FIRM</name>
<reference evidence="2" key="1">
    <citation type="journal article" date="2023" name="J. Hazard. Mater.">
        <title>Anaerobic biodegradation of pyrene and benzo[a]pyrene by a new sulfate-reducing Desulforamulus aquiferis strain DSA.</title>
        <authorList>
            <person name="Zhang Z."/>
            <person name="Sun J."/>
            <person name="Gong X."/>
            <person name="Wang C."/>
            <person name="Wang H."/>
        </authorList>
    </citation>
    <scope>NUCLEOTIDE SEQUENCE</scope>
    <source>
        <strain evidence="2">DSA</strain>
    </source>
</reference>
<dbReference type="CDD" id="cd04501">
    <property type="entry name" value="SGNH_hydrolase_like_4"/>
    <property type="match status" value="1"/>
</dbReference>
<proteinExistence type="predicted"/>
<dbReference type="Gene3D" id="3.40.220.10">
    <property type="entry name" value="Leucine Aminopeptidase, subunit E, domain 1"/>
    <property type="match status" value="1"/>
</dbReference>
<comment type="caution">
    <text evidence="2">The sequence shown here is derived from an EMBL/GenBank/DDBJ whole genome shotgun (WGS) entry which is preliminary data.</text>
</comment>
<organism evidence="2 3">
    <name type="scientific">Desulforamulus aquiferis</name>
    <dbReference type="NCBI Taxonomy" id="1397668"/>
    <lineage>
        <taxon>Bacteria</taxon>
        <taxon>Bacillati</taxon>
        <taxon>Bacillota</taxon>
        <taxon>Clostridia</taxon>
        <taxon>Eubacteriales</taxon>
        <taxon>Peptococcaceae</taxon>
        <taxon>Desulforamulus</taxon>
    </lineage>
</organism>
<sequence>MIKVIQVDPTFFGQYDLLAEGQVLHAKSFGASEDAATVKIRKATSQALKAADTQGLKTLMLPVINSRSENIAPVTTAQVMISEVRRHLSLGSKLQEITFVLPDEAGARAFNEVAHRDTILCLGDSITFGYPEGPQISWVARVSKVTGFKLFNRGISGETTGQMLARFIKYREESLSAYMIFLGGHNDGWQGIPLKETQENIKQVVELAFERGICPLLGLPSPLNIQQLLENFEGDQEDAENYNHKLGQIRDWLREFAMDRGIFTLDFYTPLLSKDTGNPELLLDGGHPTPGGYKILGDEIITQLRGRLYL</sequence>
<dbReference type="SUPFAM" id="SSF52266">
    <property type="entry name" value="SGNH hydrolase"/>
    <property type="match status" value="1"/>
</dbReference>
<dbReference type="RefSeq" id="WP_304544470.1">
    <property type="nucleotide sequence ID" value="NZ_JARPTC010000021.1"/>
</dbReference>
<dbReference type="Proteomes" id="UP001172911">
    <property type="component" value="Unassembled WGS sequence"/>
</dbReference>
<dbReference type="PANTHER" id="PTHR30383:SF5">
    <property type="entry name" value="SGNH HYDROLASE-TYPE ESTERASE DOMAIN-CONTAINING PROTEIN"/>
    <property type="match status" value="1"/>
</dbReference>
<dbReference type="AlphaFoldDB" id="A0AAW7ZFK9"/>
<protein>
    <submittedName>
        <fullName evidence="2">GDSL-type esterase/lipase family protein</fullName>
    </submittedName>
</protein>
<keyword evidence="3" id="KW-1185">Reference proteome</keyword>
<accession>A0AAW7ZFK9</accession>
<dbReference type="Pfam" id="PF13472">
    <property type="entry name" value="Lipase_GDSL_2"/>
    <property type="match status" value="1"/>
</dbReference>
<dbReference type="SUPFAM" id="SSF52949">
    <property type="entry name" value="Macro domain-like"/>
    <property type="match status" value="1"/>
</dbReference>
<dbReference type="InterPro" id="IPR036514">
    <property type="entry name" value="SGNH_hydro_sf"/>
</dbReference>
<gene>
    <name evidence="2" type="ORF">P6N53_14785</name>
</gene>
<dbReference type="EMBL" id="JARPTC010000021">
    <property type="protein sequence ID" value="MDO7788492.1"/>
    <property type="molecule type" value="Genomic_DNA"/>
</dbReference>
<feature type="domain" description="SGNH hydrolase-type esterase" evidence="1">
    <location>
        <begin position="121"/>
        <end position="295"/>
    </location>
</feature>
<evidence type="ECO:0000313" key="3">
    <source>
        <dbReference type="Proteomes" id="UP001172911"/>
    </source>
</evidence>
<dbReference type="InterPro" id="IPR051532">
    <property type="entry name" value="Ester_Hydrolysis_Enzymes"/>
</dbReference>